<dbReference type="InterPro" id="IPR035892">
    <property type="entry name" value="C2_domain_sf"/>
</dbReference>
<dbReference type="PROSITE" id="PS50004">
    <property type="entry name" value="C2"/>
    <property type="match status" value="1"/>
</dbReference>
<accession>A0A9P6QHJ6</accession>
<sequence length="198" mass="21870">MYNKTLDVHVHSASGLKDVERHGKNDPFVRFYMGVHHDHKDSVKTFAAHNAGVNPVWNQTVHIENLSPDAHVLYLEIMDRDRGGVDDPIAFAAISLSQVENLDGPFSGSFTVYDIEGNPHGSIDLTLRIRSKDEPSLDRDSCAELTRVQGKSLIIPEHKKHMRHLKFKDQLDNVAKLGIGAGLAGMAASLLGRDDDGK</sequence>
<organism evidence="4 5">
    <name type="scientific">Actinomortierella ambigua</name>
    <dbReference type="NCBI Taxonomy" id="1343610"/>
    <lineage>
        <taxon>Eukaryota</taxon>
        <taxon>Fungi</taxon>
        <taxon>Fungi incertae sedis</taxon>
        <taxon>Mucoromycota</taxon>
        <taxon>Mortierellomycotina</taxon>
        <taxon>Mortierellomycetes</taxon>
        <taxon>Mortierellales</taxon>
        <taxon>Mortierellaceae</taxon>
        <taxon>Actinomortierella</taxon>
    </lineage>
</organism>
<reference evidence="4" key="1">
    <citation type="journal article" date="2020" name="Fungal Divers.">
        <title>Resolving the Mortierellaceae phylogeny through synthesis of multi-gene phylogenetics and phylogenomics.</title>
        <authorList>
            <person name="Vandepol N."/>
            <person name="Liber J."/>
            <person name="Desiro A."/>
            <person name="Na H."/>
            <person name="Kennedy M."/>
            <person name="Barry K."/>
            <person name="Grigoriev I.V."/>
            <person name="Miller A.N."/>
            <person name="O'Donnell K."/>
            <person name="Stajich J.E."/>
            <person name="Bonito G."/>
        </authorList>
    </citation>
    <scope>NUCLEOTIDE SEQUENCE</scope>
    <source>
        <strain evidence="4">BC1065</strain>
    </source>
</reference>
<dbReference type="Proteomes" id="UP000807716">
    <property type="component" value="Unassembled WGS sequence"/>
</dbReference>
<keyword evidence="1" id="KW-0479">Metal-binding</keyword>
<dbReference type="InterPro" id="IPR000008">
    <property type="entry name" value="C2_dom"/>
</dbReference>
<dbReference type="SUPFAM" id="SSF49562">
    <property type="entry name" value="C2 domain (Calcium/lipid-binding domain, CaLB)"/>
    <property type="match status" value="1"/>
</dbReference>
<keyword evidence="5" id="KW-1185">Reference proteome</keyword>
<name>A0A9P6QHJ6_9FUNG</name>
<dbReference type="SMART" id="SM00239">
    <property type="entry name" value="C2"/>
    <property type="match status" value="1"/>
</dbReference>
<dbReference type="GO" id="GO:0016020">
    <property type="term" value="C:membrane"/>
    <property type="evidence" value="ECO:0007669"/>
    <property type="project" value="TreeGrafter"/>
</dbReference>
<dbReference type="EMBL" id="JAAAJB010000077">
    <property type="protein sequence ID" value="KAG0267305.1"/>
    <property type="molecule type" value="Genomic_DNA"/>
</dbReference>
<dbReference type="AlphaFoldDB" id="A0A9P6QHJ6"/>
<dbReference type="CDD" id="cd00030">
    <property type="entry name" value="C2"/>
    <property type="match status" value="1"/>
</dbReference>
<gene>
    <name evidence="4" type="ORF">DFQ27_008865</name>
</gene>
<dbReference type="Pfam" id="PF00168">
    <property type="entry name" value="C2"/>
    <property type="match status" value="1"/>
</dbReference>
<comment type="caution">
    <text evidence="4">The sequence shown here is derived from an EMBL/GenBank/DDBJ whole genome shotgun (WGS) entry which is preliminary data.</text>
</comment>
<evidence type="ECO:0000256" key="2">
    <source>
        <dbReference type="ARBA" id="ARBA00022837"/>
    </source>
</evidence>
<evidence type="ECO:0000313" key="4">
    <source>
        <dbReference type="EMBL" id="KAG0267305.1"/>
    </source>
</evidence>
<dbReference type="OrthoDB" id="270970at2759"/>
<dbReference type="Gene3D" id="2.60.40.150">
    <property type="entry name" value="C2 domain"/>
    <property type="match status" value="1"/>
</dbReference>
<keyword evidence="2" id="KW-0106">Calcium</keyword>
<dbReference type="PANTHER" id="PTHR45911:SF4">
    <property type="entry name" value="MULTIPLE C2 AND TRANSMEMBRANE DOMAIN-CONTAINING PROTEIN"/>
    <property type="match status" value="1"/>
</dbReference>
<dbReference type="PANTHER" id="PTHR45911">
    <property type="entry name" value="C2 DOMAIN-CONTAINING PROTEIN"/>
    <property type="match status" value="1"/>
</dbReference>
<feature type="domain" description="C2" evidence="3">
    <location>
        <begin position="1"/>
        <end position="110"/>
    </location>
</feature>
<proteinExistence type="predicted"/>
<evidence type="ECO:0000256" key="1">
    <source>
        <dbReference type="ARBA" id="ARBA00022723"/>
    </source>
</evidence>
<protein>
    <recommendedName>
        <fullName evidence="3">C2 domain-containing protein</fullName>
    </recommendedName>
</protein>
<evidence type="ECO:0000313" key="5">
    <source>
        <dbReference type="Proteomes" id="UP000807716"/>
    </source>
</evidence>
<evidence type="ECO:0000259" key="3">
    <source>
        <dbReference type="PROSITE" id="PS50004"/>
    </source>
</evidence>
<dbReference type="GO" id="GO:0005509">
    <property type="term" value="F:calcium ion binding"/>
    <property type="evidence" value="ECO:0007669"/>
    <property type="project" value="TreeGrafter"/>
</dbReference>